<dbReference type="GO" id="GO:0017177">
    <property type="term" value="C:glucosidase II complex"/>
    <property type="evidence" value="ECO:0007669"/>
    <property type="project" value="TreeGrafter"/>
</dbReference>
<feature type="region of interest" description="Disordered" evidence="3">
    <location>
        <begin position="63"/>
        <end position="143"/>
    </location>
</feature>
<dbReference type="WBParaSite" id="PSAMB.scaffold6918size8587.g29339.t1">
    <property type="protein sequence ID" value="PSAMB.scaffold6918size8587.g29339.t1"/>
    <property type="gene ID" value="PSAMB.scaffold6918size8587.g29339"/>
</dbReference>
<feature type="region of interest" description="Disordered" evidence="3">
    <location>
        <begin position="19"/>
        <end position="40"/>
    </location>
</feature>
<keyword evidence="2" id="KW-1015">Disulfide bond</keyword>
<keyword evidence="5" id="KW-1185">Reference proteome</keyword>
<evidence type="ECO:0000259" key="4">
    <source>
        <dbReference type="PROSITE" id="PS51914"/>
    </source>
</evidence>
<organism evidence="5 6">
    <name type="scientific">Plectus sambesii</name>
    <dbReference type="NCBI Taxonomy" id="2011161"/>
    <lineage>
        <taxon>Eukaryota</taxon>
        <taxon>Metazoa</taxon>
        <taxon>Ecdysozoa</taxon>
        <taxon>Nematoda</taxon>
        <taxon>Chromadorea</taxon>
        <taxon>Plectida</taxon>
        <taxon>Plectina</taxon>
        <taxon>Plectoidea</taxon>
        <taxon>Plectidae</taxon>
        <taxon>Plectus</taxon>
    </lineage>
</organism>
<dbReference type="InterPro" id="IPR009011">
    <property type="entry name" value="Man6P_isomerase_rcpt-bd_dom_sf"/>
</dbReference>
<evidence type="ECO:0000256" key="3">
    <source>
        <dbReference type="SAM" id="MobiDB-lite"/>
    </source>
</evidence>
<feature type="domain" description="MRH" evidence="4">
    <location>
        <begin position="197"/>
        <end position="298"/>
    </location>
</feature>
<dbReference type="InterPro" id="IPR044865">
    <property type="entry name" value="MRH_dom"/>
</dbReference>
<accession>A0A914XBQ0</accession>
<evidence type="ECO:0000313" key="5">
    <source>
        <dbReference type="Proteomes" id="UP000887566"/>
    </source>
</evidence>
<feature type="compositionally biased region" description="Basic and acidic residues" evidence="3">
    <location>
        <begin position="119"/>
        <end position="134"/>
    </location>
</feature>
<name>A0A914XBQ0_9BILA</name>
<dbReference type="AlphaFoldDB" id="A0A914XBQ0"/>
<dbReference type="Pfam" id="PF13015">
    <property type="entry name" value="PRKCSH_1"/>
    <property type="match status" value="1"/>
</dbReference>
<dbReference type="SUPFAM" id="SSF50911">
    <property type="entry name" value="Mannose 6-phosphate receptor domain"/>
    <property type="match status" value="1"/>
</dbReference>
<evidence type="ECO:0000313" key="6">
    <source>
        <dbReference type="WBParaSite" id="PSAMB.scaffold6918size8587.g29339.t1"/>
    </source>
</evidence>
<dbReference type="PANTHER" id="PTHR12630:SF1">
    <property type="entry name" value="GLUCOSIDASE 2 SUBUNIT BETA"/>
    <property type="match status" value="1"/>
</dbReference>
<reference evidence="6" key="1">
    <citation type="submission" date="2022-11" db="UniProtKB">
        <authorList>
            <consortium name="WormBaseParasite"/>
        </authorList>
    </citation>
    <scope>IDENTIFICATION</scope>
</reference>
<dbReference type="GO" id="GO:0006491">
    <property type="term" value="P:N-glycan processing"/>
    <property type="evidence" value="ECO:0007669"/>
    <property type="project" value="TreeGrafter"/>
</dbReference>
<proteinExistence type="predicted"/>
<feature type="compositionally biased region" description="Acidic residues" evidence="3">
    <location>
        <begin position="100"/>
        <end position="118"/>
    </location>
</feature>
<dbReference type="Proteomes" id="UP000887566">
    <property type="component" value="Unplaced"/>
</dbReference>
<sequence>LDVNGDSKITLEEIKVRTEFDTGLDGEVSDEEAKDHLGGKEEVELQQFIDDVWKNIKNVYKASGLPEEPLTPPDNQDPAKLPTPVDQGQQESLDEKDNGDPETEGEEEIEGDDVDDFDSDKYAKEGERTPKELDAEGDEMPPYDEATQKLIDDAEAIRKEFNEIDGKYRDVEALITNSDSFMELDFGPDAEWAPLRDKCFELTDAQYVYKLCMFDKTSQKDKNGHGETSLGNWQKWDGPEGELYSKQKYDKGQACWNGPERSTEVVLRCGIETQLIEATEPGRCEYRFILETPVACKDPSLIHDEHTEL</sequence>
<dbReference type="InterPro" id="IPR039794">
    <property type="entry name" value="Gtb1-like"/>
</dbReference>
<feature type="compositionally biased region" description="Basic and acidic residues" evidence="3">
    <location>
        <begin position="31"/>
        <end position="40"/>
    </location>
</feature>
<keyword evidence="1" id="KW-0732">Signal</keyword>
<dbReference type="PROSITE" id="PS51914">
    <property type="entry name" value="MRH"/>
    <property type="match status" value="1"/>
</dbReference>
<evidence type="ECO:0000256" key="1">
    <source>
        <dbReference type="ARBA" id="ARBA00022729"/>
    </source>
</evidence>
<dbReference type="InterPro" id="IPR036607">
    <property type="entry name" value="PRKCSH"/>
</dbReference>
<dbReference type="PANTHER" id="PTHR12630">
    <property type="entry name" value="N-LINKED OLIGOSACCHARIDE PROCESSING"/>
    <property type="match status" value="1"/>
</dbReference>
<evidence type="ECO:0000256" key="2">
    <source>
        <dbReference type="ARBA" id="ARBA00023157"/>
    </source>
</evidence>
<dbReference type="Gene3D" id="2.70.130.10">
    <property type="entry name" value="Mannose-6-phosphate receptor binding domain"/>
    <property type="match status" value="1"/>
</dbReference>
<protein>
    <submittedName>
        <fullName evidence="6">MRH domain-containing protein</fullName>
    </submittedName>
</protein>